<evidence type="ECO:0000313" key="1">
    <source>
        <dbReference type="EMBL" id="CAL8137196.1"/>
    </source>
</evidence>
<dbReference type="EMBL" id="CAXLJM020000115">
    <property type="protein sequence ID" value="CAL8137196.1"/>
    <property type="molecule type" value="Genomic_DNA"/>
</dbReference>
<name>A0ABP1RWC8_9HEXA</name>
<feature type="non-terminal residue" evidence="1">
    <location>
        <position position="1"/>
    </location>
</feature>
<dbReference type="Proteomes" id="UP001642540">
    <property type="component" value="Unassembled WGS sequence"/>
</dbReference>
<evidence type="ECO:0000313" key="2">
    <source>
        <dbReference type="Proteomes" id="UP001642540"/>
    </source>
</evidence>
<reference evidence="1 2" key="1">
    <citation type="submission" date="2024-08" db="EMBL/GenBank/DDBJ databases">
        <authorList>
            <person name="Cucini C."/>
            <person name="Frati F."/>
        </authorList>
    </citation>
    <scope>NUCLEOTIDE SEQUENCE [LARGE SCALE GENOMIC DNA]</scope>
</reference>
<comment type="caution">
    <text evidence="1">The sequence shown here is derived from an EMBL/GenBank/DDBJ whole genome shotgun (WGS) entry which is preliminary data.</text>
</comment>
<gene>
    <name evidence="1" type="ORF">ODALV1_LOCUS26811</name>
</gene>
<accession>A0ABP1RWC8</accession>
<keyword evidence="2" id="KW-1185">Reference proteome</keyword>
<protein>
    <submittedName>
        <fullName evidence="1">Uncharacterized protein</fullName>
    </submittedName>
</protein>
<sequence length="322" mass="37304">QNEFEKDINKINWEFLRNTKTLKFSSLIFEKSFTALIDKHAPIKRKLIKGSNEPWYNTEFAEMAKERDRLKGQRVQNLNIATQYRKLRNYLTNKLWEARRKYCTSTFEKVKTSTDVWNAMNILTKFRSKSTMKVAKLVNSDGLVLESDEDICRQFATEFVVKSSESNVSECLADLEDYVECHTNSTQDLNNSNVSDTEVLDSSLIATSSQSDNTPDTVTDTEILAAISCVKKSKHTNMNVPMFIYKRFSNVFRKQEAWLKFLRYANGEYEWETVSGMHLSSEHFWSDFIVQGANRRDIAKKWYLSLLHGVSTISTDPELGII</sequence>
<proteinExistence type="predicted"/>
<organism evidence="1 2">
    <name type="scientific">Orchesella dallaii</name>
    <dbReference type="NCBI Taxonomy" id="48710"/>
    <lineage>
        <taxon>Eukaryota</taxon>
        <taxon>Metazoa</taxon>
        <taxon>Ecdysozoa</taxon>
        <taxon>Arthropoda</taxon>
        <taxon>Hexapoda</taxon>
        <taxon>Collembola</taxon>
        <taxon>Entomobryomorpha</taxon>
        <taxon>Entomobryoidea</taxon>
        <taxon>Orchesellidae</taxon>
        <taxon>Orchesellinae</taxon>
        <taxon>Orchesella</taxon>
    </lineage>
</organism>